<evidence type="ECO:0000313" key="3">
    <source>
        <dbReference type="EMBL" id="MCP2730397.1"/>
    </source>
</evidence>
<comment type="caution">
    <text evidence="3">The sequence shown here is derived from an EMBL/GenBank/DDBJ whole genome shotgun (WGS) entry which is preliminary data.</text>
</comment>
<feature type="compositionally biased region" description="Polar residues" evidence="1">
    <location>
        <begin position="185"/>
        <end position="195"/>
    </location>
</feature>
<keyword evidence="4" id="KW-1185">Reference proteome</keyword>
<dbReference type="Proteomes" id="UP001204953">
    <property type="component" value="Unassembled WGS sequence"/>
</dbReference>
<protein>
    <submittedName>
        <fullName evidence="3">DnaJ domain-containing protein</fullName>
    </submittedName>
</protein>
<dbReference type="AlphaFoldDB" id="A0AAE3KTD0"/>
<proteinExistence type="predicted"/>
<dbReference type="InterPro" id="IPR001623">
    <property type="entry name" value="DnaJ_domain"/>
</dbReference>
<feature type="region of interest" description="Disordered" evidence="1">
    <location>
        <begin position="288"/>
        <end position="330"/>
    </location>
</feature>
<feature type="domain" description="J" evidence="2">
    <location>
        <begin position="16"/>
        <end position="97"/>
    </location>
</feature>
<gene>
    <name evidence="3" type="ORF">NJ959_18370</name>
</gene>
<dbReference type="SMART" id="SM00028">
    <property type="entry name" value="TPR"/>
    <property type="match status" value="2"/>
</dbReference>
<dbReference type="SUPFAM" id="SSF46565">
    <property type="entry name" value="Chaperone J-domain"/>
    <property type="match status" value="1"/>
</dbReference>
<dbReference type="SUPFAM" id="SSF48452">
    <property type="entry name" value="TPR-like"/>
    <property type="match status" value="1"/>
</dbReference>
<dbReference type="Gene3D" id="1.25.40.10">
    <property type="entry name" value="Tetratricopeptide repeat domain"/>
    <property type="match status" value="1"/>
</dbReference>
<dbReference type="Pfam" id="PF00226">
    <property type="entry name" value="DnaJ"/>
    <property type="match status" value="1"/>
</dbReference>
<dbReference type="InterPro" id="IPR019734">
    <property type="entry name" value="TPR_rpt"/>
</dbReference>
<name>A0AAE3KTD0_9CYAN</name>
<evidence type="ECO:0000256" key="1">
    <source>
        <dbReference type="SAM" id="MobiDB-lite"/>
    </source>
</evidence>
<dbReference type="SMART" id="SM00271">
    <property type="entry name" value="DnaJ"/>
    <property type="match status" value="1"/>
</dbReference>
<evidence type="ECO:0000313" key="4">
    <source>
        <dbReference type="Proteomes" id="UP001204953"/>
    </source>
</evidence>
<dbReference type="InterPro" id="IPR036869">
    <property type="entry name" value="J_dom_sf"/>
</dbReference>
<sequence>MSFQIDRGLFKFDFTDYHAVLGVSVDADVKEVRKQYLKIARLLHPDSSKSNNEAEKQQANMLLTKLVNPAYEQLSRSNREYMVSLGHLGKRIIAEGGKVSISSESAKQLAKSGANFDNFYKTGLKALASTQYESLDRVLDKIAEISELNLVYLMLKGKSSQSGGRSPIGTSKGETKPATGVDPKTPTNPGSTPTGKTGAKSGLSNTSGEVSRADTYIKRAEGYLEKNNSAGAILELREALKMDQTNSKCHGLLGIAYLQQKQVSMARVHINKALELNANDEIALKGKQFLDKQGHQDGQSRDSSKSQGKSSDQSSSGGFLGGLFGGGKKK</sequence>
<organism evidence="3 4">
    <name type="scientific">Limnofasciculus baicalensis BBK-W-15</name>
    <dbReference type="NCBI Taxonomy" id="2699891"/>
    <lineage>
        <taxon>Bacteria</taxon>
        <taxon>Bacillati</taxon>
        <taxon>Cyanobacteriota</taxon>
        <taxon>Cyanophyceae</taxon>
        <taxon>Coleofasciculales</taxon>
        <taxon>Coleofasciculaceae</taxon>
        <taxon>Limnofasciculus</taxon>
        <taxon>Limnofasciculus baicalensis</taxon>
    </lineage>
</organism>
<dbReference type="Gene3D" id="1.10.287.110">
    <property type="entry name" value="DnaJ domain"/>
    <property type="match status" value="1"/>
</dbReference>
<accession>A0AAE3KTD0</accession>
<dbReference type="PROSITE" id="PS50076">
    <property type="entry name" value="DNAJ_2"/>
    <property type="match status" value="1"/>
</dbReference>
<feature type="region of interest" description="Disordered" evidence="1">
    <location>
        <begin position="158"/>
        <end position="210"/>
    </location>
</feature>
<dbReference type="RefSeq" id="WP_254013157.1">
    <property type="nucleotide sequence ID" value="NZ_JAMZMM010000197.1"/>
</dbReference>
<feature type="compositionally biased region" description="Low complexity" evidence="1">
    <location>
        <begin position="305"/>
        <end position="317"/>
    </location>
</feature>
<feature type="compositionally biased region" description="Basic and acidic residues" evidence="1">
    <location>
        <begin position="288"/>
        <end position="304"/>
    </location>
</feature>
<dbReference type="CDD" id="cd06257">
    <property type="entry name" value="DnaJ"/>
    <property type="match status" value="1"/>
</dbReference>
<dbReference type="InterPro" id="IPR011990">
    <property type="entry name" value="TPR-like_helical_dom_sf"/>
</dbReference>
<evidence type="ECO:0000259" key="2">
    <source>
        <dbReference type="PROSITE" id="PS50076"/>
    </source>
</evidence>
<reference evidence="3" key="1">
    <citation type="submission" date="2022-06" db="EMBL/GenBank/DDBJ databases">
        <title>New cyanobacteria of genus Symplocastrum in benthos of Lake Baikal.</title>
        <authorList>
            <person name="Sorokovikova E."/>
            <person name="Tikhonova I."/>
            <person name="Krasnopeev A."/>
            <person name="Evseev P."/>
            <person name="Gladkikh A."/>
            <person name="Belykh O."/>
        </authorList>
    </citation>
    <scope>NUCLEOTIDE SEQUENCE</scope>
    <source>
        <strain evidence="3">BBK-W-15</strain>
    </source>
</reference>
<feature type="compositionally biased region" description="Gly residues" evidence="1">
    <location>
        <begin position="318"/>
        <end position="330"/>
    </location>
</feature>
<dbReference type="EMBL" id="JAMZMM010000197">
    <property type="protein sequence ID" value="MCP2730397.1"/>
    <property type="molecule type" value="Genomic_DNA"/>
</dbReference>